<feature type="region of interest" description="Disordered" evidence="1">
    <location>
        <begin position="1"/>
        <end position="39"/>
    </location>
</feature>
<gene>
    <name evidence="2" type="ORF">F511_34228</name>
</gene>
<keyword evidence="3" id="KW-1185">Reference proteome</keyword>
<organism evidence="2 3">
    <name type="scientific">Dorcoceras hygrometricum</name>
    <dbReference type="NCBI Taxonomy" id="472368"/>
    <lineage>
        <taxon>Eukaryota</taxon>
        <taxon>Viridiplantae</taxon>
        <taxon>Streptophyta</taxon>
        <taxon>Embryophyta</taxon>
        <taxon>Tracheophyta</taxon>
        <taxon>Spermatophyta</taxon>
        <taxon>Magnoliopsida</taxon>
        <taxon>eudicotyledons</taxon>
        <taxon>Gunneridae</taxon>
        <taxon>Pentapetalae</taxon>
        <taxon>asterids</taxon>
        <taxon>lamiids</taxon>
        <taxon>Lamiales</taxon>
        <taxon>Gesneriaceae</taxon>
        <taxon>Didymocarpoideae</taxon>
        <taxon>Trichosporeae</taxon>
        <taxon>Loxocarpinae</taxon>
        <taxon>Dorcoceras</taxon>
    </lineage>
</organism>
<feature type="compositionally biased region" description="Basic and acidic residues" evidence="1">
    <location>
        <begin position="22"/>
        <end position="39"/>
    </location>
</feature>
<evidence type="ECO:0000313" key="2">
    <source>
        <dbReference type="EMBL" id="KZV58241.1"/>
    </source>
</evidence>
<dbReference type="Proteomes" id="UP000250235">
    <property type="component" value="Unassembled WGS sequence"/>
</dbReference>
<accession>A0A2Z7DJM1</accession>
<name>A0A2Z7DJM1_9LAMI</name>
<protein>
    <submittedName>
        <fullName evidence="2">5'-3' exoribonuclease 3</fullName>
    </submittedName>
</protein>
<dbReference type="OrthoDB" id="913731at2759"/>
<evidence type="ECO:0000256" key="1">
    <source>
        <dbReference type="SAM" id="MobiDB-lite"/>
    </source>
</evidence>
<evidence type="ECO:0000313" key="3">
    <source>
        <dbReference type="Proteomes" id="UP000250235"/>
    </source>
</evidence>
<dbReference type="EMBL" id="KQ986808">
    <property type="protein sequence ID" value="KZV58241.1"/>
    <property type="molecule type" value="Genomic_DNA"/>
</dbReference>
<sequence length="116" mass="12357">MEGTQVLVRSPLLMPPRRGRSRRSEGSRAPDSDEDVHQVDDVTRRLGGMELVLARFQCTNPPTFAATEGGARAKLVILPAAADPSSRQLPLATLGCSPLVPSSCCHAHIQNKTTAG</sequence>
<reference evidence="2 3" key="1">
    <citation type="journal article" date="2015" name="Proc. Natl. Acad. Sci. U.S.A.">
        <title>The resurrection genome of Boea hygrometrica: A blueprint for survival of dehydration.</title>
        <authorList>
            <person name="Xiao L."/>
            <person name="Yang G."/>
            <person name="Zhang L."/>
            <person name="Yang X."/>
            <person name="Zhao S."/>
            <person name="Ji Z."/>
            <person name="Zhou Q."/>
            <person name="Hu M."/>
            <person name="Wang Y."/>
            <person name="Chen M."/>
            <person name="Xu Y."/>
            <person name="Jin H."/>
            <person name="Xiao X."/>
            <person name="Hu G."/>
            <person name="Bao F."/>
            <person name="Hu Y."/>
            <person name="Wan P."/>
            <person name="Li L."/>
            <person name="Deng X."/>
            <person name="Kuang T."/>
            <person name="Xiang C."/>
            <person name="Zhu J.K."/>
            <person name="Oliver M.J."/>
            <person name="He Y."/>
        </authorList>
    </citation>
    <scope>NUCLEOTIDE SEQUENCE [LARGE SCALE GENOMIC DNA]</scope>
    <source>
        <strain evidence="3">cv. XS01</strain>
    </source>
</reference>
<proteinExistence type="predicted"/>
<dbReference type="AlphaFoldDB" id="A0A2Z7DJM1"/>